<dbReference type="PANTHER" id="PTHR30003:SF2">
    <property type="entry name" value="L-LACTATE PERMEASE"/>
    <property type="match status" value="1"/>
</dbReference>
<dbReference type="GO" id="GO:0015295">
    <property type="term" value="F:solute:proton symporter activity"/>
    <property type="evidence" value="ECO:0007669"/>
    <property type="project" value="TreeGrafter"/>
</dbReference>
<feature type="transmembrane region" description="Helical" evidence="8">
    <location>
        <begin position="203"/>
        <end position="224"/>
    </location>
</feature>
<feature type="transmembrane region" description="Helical" evidence="8">
    <location>
        <begin position="313"/>
        <end position="332"/>
    </location>
</feature>
<organism evidence="9 10">
    <name type="scientific">Alkalibacterium gilvum</name>
    <dbReference type="NCBI Taxonomy" id="1130080"/>
    <lineage>
        <taxon>Bacteria</taxon>
        <taxon>Bacillati</taxon>
        <taxon>Bacillota</taxon>
        <taxon>Bacilli</taxon>
        <taxon>Lactobacillales</taxon>
        <taxon>Carnobacteriaceae</taxon>
        <taxon>Alkalibacterium</taxon>
    </lineage>
</organism>
<evidence type="ECO:0000256" key="3">
    <source>
        <dbReference type="ARBA" id="ARBA00022448"/>
    </source>
</evidence>
<gene>
    <name evidence="9" type="ORF">SAMN04488113_1594</name>
</gene>
<evidence type="ECO:0000256" key="1">
    <source>
        <dbReference type="ARBA" id="ARBA00004651"/>
    </source>
</evidence>
<feature type="transmembrane region" description="Helical" evidence="8">
    <location>
        <begin position="257"/>
        <end position="275"/>
    </location>
</feature>
<evidence type="ECO:0000256" key="5">
    <source>
        <dbReference type="ARBA" id="ARBA00022692"/>
    </source>
</evidence>
<dbReference type="STRING" id="1130080.SAMN04488113_1594"/>
<comment type="caution">
    <text evidence="8">Lacks conserved residue(s) required for the propagation of feature annotation.</text>
</comment>
<reference evidence="10" key="1">
    <citation type="submission" date="2016-10" db="EMBL/GenBank/DDBJ databases">
        <authorList>
            <person name="Varghese N."/>
            <person name="Submissions S."/>
        </authorList>
    </citation>
    <scope>NUCLEOTIDE SEQUENCE [LARGE SCALE GENOMIC DNA]</scope>
    <source>
        <strain evidence="10">DSM 25751</strain>
    </source>
</reference>
<dbReference type="GO" id="GO:0015129">
    <property type="term" value="F:lactate transmembrane transporter activity"/>
    <property type="evidence" value="ECO:0007669"/>
    <property type="project" value="UniProtKB-UniRule"/>
</dbReference>
<evidence type="ECO:0000256" key="2">
    <source>
        <dbReference type="ARBA" id="ARBA00010100"/>
    </source>
</evidence>
<evidence type="ECO:0000313" key="9">
    <source>
        <dbReference type="EMBL" id="SEJ05122.1"/>
    </source>
</evidence>
<evidence type="ECO:0000313" key="10">
    <source>
        <dbReference type="Proteomes" id="UP000198564"/>
    </source>
</evidence>
<keyword evidence="6 8" id="KW-1133">Transmembrane helix</keyword>
<sequence length="386" mass="42415">MLLNILNQKRGEKKVNIPISFFTWIVAALPIIVLLVMMLRFQWGAEKAAPLGLIIAFISGMAVFDASFQLVFLEALKGVWSAITVLIIVWTAILLYEVVNEANAFEVFRVEMKKISPNELLQVLIFGWVFISFLMGITGFGVPVAIGAPLLVGIGVSPIWAVFIPLIGHAWGNTFGTLAVAWDALVLQTNIGDNSELLLSTALWAAIFIWIWNFISGIAICWVYGKKEAVKKGLLAVIIISTIQGGGQLILSQFNQTIAAFIPATIALIVALFLGKTKTYGNPWRMQGSKIMDRENNVQDDEDYPDMKLSQAFVPYFILSAITLFVLLIQPVKNYLGQVSVGFPFPETSTGYGFVNEAAEKFSPLAPFTHASLFLALASLLGFFIL</sequence>
<feature type="transmembrane region" description="Helical" evidence="8">
    <location>
        <begin position="233"/>
        <end position="251"/>
    </location>
</feature>
<comment type="similarity">
    <text evidence="2 8">Belongs to the lactate permease family.</text>
</comment>
<evidence type="ECO:0000256" key="4">
    <source>
        <dbReference type="ARBA" id="ARBA00022475"/>
    </source>
</evidence>
<dbReference type="InterPro" id="IPR003804">
    <property type="entry name" value="Lactate_perm"/>
</dbReference>
<feature type="transmembrane region" description="Helical" evidence="8">
    <location>
        <begin position="146"/>
        <end position="167"/>
    </location>
</feature>
<dbReference type="GO" id="GO:0005886">
    <property type="term" value="C:plasma membrane"/>
    <property type="evidence" value="ECO:0007669"/>
    <property type="project" value="UniProtKB-SubCell"/>
</dbReference>
<feature type="transmembrane region" description="Helical" evidence="8">
    <location>
        <begin position="120"/>
        <end position="140"/>
    </location>
</feature>
<comment type="function">
    <text evidence="8">Uptake of L-lactate across the membrane. Can also transport D-lactate and glycolate.</text>
</comment>
<keyword evidence="4 8" id="KW-1003">Cell membrane</keyword>
<dbReference type="EMBL" id="FNYW01000059">
    <property type="protein sequence ID" value="SEJ05122.1"/>
    <property type="molecule type" value="Genomic_DNA"/>
</dbReference>
<feature type="transmembrane region" description="Helical" evidence="8">
    <location>
        <begin position="51"/>
        <end position="72"/>
    </location>
</feature>
<dbReference type="Proteomes" id="UP000198564">
    <property type="component" value="Unassembled WGS sequence"/>
</dbReference>
<keyword evidence="10" id="KW-1185">Reference proteome</keyword>
<proteinExistence type="inferred from homology"/>
<name>A0A1H6VY39_9LACT</name>
<evidence type="ECO:0000256" key="8">
    <source>
        <dbReference type="RuleBase" id="RU365092"/>
    </source>
</evidence>
<comment type="subcellular location">
    <subcellularLocation>
        <location evidence="1 8">Cell membrane</location>
        <topology evidence="1 8">Multi-pass membrane protein</topology>
    </subcellularLocation>
</comment>
<evidence type="ECO:0000256" key="6">
    <source>
        <dbReference type="ARBA" id="ARBA00022989"/>
    </source>
</evidence>
<feature type="transmembrane region" description="Helical" evidence="8">
    <location>
        <begin position="78"/>
        <end position="99"/>
    </location>
</feature>
<evidence type="ECO:0000256" key="7">
    <source>
        <dbReference type="ARBA" id="ARBA00023136"/>
    </source>
</evidence>
<dbReference type="AlphaFoldDB" id="A0A1H6VY39"/>
<dbReference type="PANTHER" id="PTHR30003">
    <property type="entry name" value="L-LACTATE PERMEASE"/>
    <property type="match status" value="1"/>
</dbReference>
<feature type="transmembrane region" description="Helical" evidence="8">
    <location>
        <begin position="365"/>
        <end position="385"/>
    </location>
</feature>
<protein>
    <recommendedName>
        <fullName evidence="8">L-lactate permease</fullName>
    </recommendedName>
</protein>
<keyword evidence="7 8" id="KW-0472">Membrane</keyword>
<feature type="transmembrane region" description="Helical" evidence="8">
    <location>
        <begin position="20"/>
        <end position="39"/>
    </location>
</feature>
<keyword evidence="5 8" id="KW-0812">Transmembrane</keyword>
<keyword evidence="3 8" id="KW-0813">Transport</keyword>
<dbReference type="Pfam" id="PF02652">
    <property type="entry name" value="Lactate_perm"/>
    <property type="match status" value="1"/>
</dbReference>
<accession>A0A1H6VY39</accession>